<name>A0A7R9ARD2_TIMSH</name>
<feature type="transmembrane region" description="Helical" evidence="1">
    <location>
        <begin position="308"/>
        <end position="327"/>
    </location>
</feature>
<feature type="transmembrane region" description="Helical" evidence="1">
    <location>
        <begin position="217"/>
        <end position="242"/>
    </location>
</feature>
<organism evidence="3">
    <name type="scientific">Timema shepardi</name>
    <name type="common">Walking stick</name>
    <dbReference type="NCBI Taxonomy" id="629360"/>
    <lineage>
        <taxon>Eukaryota</taxon>
        <taxon>Metazoa</taxon>
        <taxon>Ecdysozoa</taxon>
        <taxon>Arthropoda</taxon>
        <taxon>Hexapoda</taxon>
        <taxon>Insecta</taxon>
        <taxon>Pterygota</taxon>
        <taxon>Neoptera</taxon>
        <taxon>Polyneoptera</taxon>
        <taxon>Phasmatodea</taxon>
        <taxon>Timematodea</taxon>
        <taxon>Timematoidea</taxon>
        <taxon>Timematidae</taxon>
        <taxon>Timema</taxon>
    </lineage>
</organism>
<feature type="transmembrane region" description="Helical" evidence="1">
    <location>
        <begin position="156"/>
        <end position="182"/>
    </location>
</feature>
<accession>A0A7R9ARD2</accession>
<feature type="signal peptide" evidence="2">
    <location>
        <begin position="1"/>
        <end position="16"/>
    </location>
</feature>
<keyword evidence="1" id="KW-1133">Transmembrane helix</keyword>
<proteinExistence type="predicted"/>
<protein>
    <recommendedName>
        <fullName evidence="4">ABC transmembrane type-1 domain-containing protein</fullName>
    </recommendedName>
</protein>
<evidence type="ECO:0000256" key="1">
    <source>
        <dbReference type="SAM" id="Phobius"/>
    </source>
</evidence>
<sequence length="330" mass="37728">MSLRMMIVAAAYFILAEENEVFDLKDPDEILASRHKEEELIEMLVEAGLEMKTLADFLPLNMSTEFSDKILNWRLDKVIQNLSLGKKHCPTIAHQMCQAVYCYMSVARGSHLLRALRRIPPLYSLGWRPRADNLLAVFKNWGDATKGCKISIIRSFLLLFILLSLILLLFILLSLILLLLFILSLILLLFGILSLIILLLFILSLILLLIFILSLILLLFILLSLILLLFVILSLILLLLFILSLILLLLFILSLILLLFFILSLILLLLFMLSLILLLFVILSLILLLLFILSLILLLFFILFILPLILLLLTIMTSFPIPLFTHVNPI</sequence>
<dbReference type="AlphaFoldDB" id="A0A7R9ARD2"/>
<gene>
    <name evidence="3" type="ORF">TSIB3V08_LOCUS3179</name>
</gene>
<keyword evidence="2" id="KW-0732">Signal</keyword>
<evidence type="ECO:0008006" key="4">
    <source>
        <dbReference type="Google" id="ProtNLM"/>
    </source>
</evidence>
<feature type="transmembrane region" description="Helical" evidence="1">
    <location>
        <begin position="277"/>
        <end position="302"/>
    </location>
</feature>
<feature type="chain" id="PRO_5030784451" description="ABC transmembrane type-1 domain-containing protein" evidence="2">
    <location>
        <begin position="17"/>
        <end position="330"/>
    </location>
</feature>
<evidence type="ECO:0000256" key="2">
    <source>
        <dbReference type="SAM" id="SignalP"/>
    </source>
</evidence>
<dbReference type="EMBL" id="OC001034">
    <property type="protein sequence ID" value="CAD7258959.1"/>
    <property type="molecule type" value="Genomic_DNA"/>
</dbReference>
<reference evidence="3" key="1">
    <citation type="submission" date="2020-11" db="EMBL/GenBank/DDBJ databases">
        <authorList>
            <person name="Tran Van P."/>
        </authorList>
    </citation>
    <scope>NUCLEOTIDE SEQUENCE</scope>
</reference>
<evidence type="ECO:0000313" key="3">
    <source>
        <dbReference type="EMBL" id="CAD7258959.1"/>
    </source>
</evidence>
<feature type="transmembrane region" description="Helical" evidence="1">
    <location>
        <begin position="248"/>
        <end position="270"/>
    </location>
</feature>
<keyword evidence="1" id="KW-0812">Transmembrane</keyword>
<keyword evidence="1" id="KW-0472">Membrane</keyword>